<dbReference type="SUPFAM" id="SSF52540">
    <property type="entry name" value="P-loop containing nucleoside triphosphate hydrolases"/>
    <property type="match status" value="1"/>
</dbReference>
<dbReference type="Gene3D" id="3.40.50.300">
    <property type="entry name" value="P-loop containing nucleotide triphosphate hydrolases"/>
    <property type="match status" value="1"/>
</dbReference>
<evidence type="ECO:0000313" key="1">
    <source>
        <dbReference type="EMBL" id="MBR0575162.1"/>
    </source>
</evidence>
<dbReference type="RefSeq" id="WP_211799678.1">
    <property type="nucleotide sequence ID" value="NZ_JAGSCS010000002.1"/>
</dbReference>
<dbReference type="AlphaFoldDB" id="A0A941CN70"/>
<protein>
    <submittedName>
        <fullName evidence="1">Uncharacterized protein</fullName>
    </submittedName>
</protein>
<dbReference type="InterPro" id="IPR027417">
    <property type="entry name" value="P-loop_NTPase"/>
</dbReference>
<name>A0A941CN70_9CLOT</name>
<gene>
    <name evidence="1" type="ORF">KCG48_02290</name>
</gene>
<keyword evidence="2" id="KW-1185">Reference proteome</keyword>
<organism evidence="1 2">
    <name type="scientific">Proteiniclasticum sediminis</name>
    <dbReference type="NCBI Taxonomy" id="2804028"/>
    <lineage>
        <taxon>Bacteria</taxon>
        <taxon>Bacillati</taxon>
        <taxon>Bacillota</taxon>
        <taxon>Clostridia</taxon>
        <taxon>Eubacteriales</taxon>
        <taxon>Clostridiaceae</taxon>
        <taxon>Proteiniclasticum</taxon>
    </lineage>
</organism>
<reference evidence="1" key="1">
    <citation type="submission" date="2021-04" db="EMBL/GenBank/DDBJ databases">
        <title>Proteiniclasticum sedimins sp. nov., an obligate anaerobic bacterium isolated from anaerobic sludge.</title>
        <authorList>
            <person name="Liu J."/>
        </authorList>
    </citation>
    <scope>NUCLEOTIDE SEQUENCE</scope>
    <source>
        <strain evidence="1">BAD-10</strain>
    </source>
</reference>
<evidence type="ECO:0000313" key="2">
    <source>
        <dbReference type="Proteomes" id="UP000675379"/>
    </source>
</evidence>
<dbReference type="Proteomes" id="UP000675379">
    <property type="component" value="Unassembled WGS sequence"/>
</dbReference>
<comment type="caution">
    <text evidence="1">The sequence shown here is derived from an EMBL/GenBank/DDBJ whole genome shotgun (WGS) entry which is preliminary data.</text>
</comment>
<dbReference type="EMBL" id="JAGSCS010000002">
    <property type="protein sequence ID" value="MBR0575162.1"/>
    <property type="molecule type" value="Genomic_DNA"/>
</dbReference>
<accession>A0A941CN70</accession>
<sequence>MVLAFIGESCTGKSTVADVLQTKVQVEITSGKDYLRWEKNPQMAEVKFKQYLAEHEASPQLVLFVISEPEHLKLLPEHHQAYLFQAPLDVLKDRFAQRMGGKLPPPVAMMLERKHGQFDAVPSRRTFNTAEETPDAICSEVLQLIRS</sequence>
<proteinExistence type="predicted"/>